<reference evidence="1" key="1">
    <citation type="journal article" date="2015" name="Nature">
        <title>Complex archaea that bridge the gap between prokaryotes and eukaryotes.</title>
        <authorList>
            <person name="Spang A."/>
            <person name="Saw J.H."/>
            <person name="Jorgensen S.L."/>
            <person name="Zaremba-Niedzwiedzka K."/>
            <person name="Martijn J."/>
            <person name="Lind A.E."/>
            <person name="van Eijk R."/>
            <person name="Schleper C."/>
            <person name="Guy L."/>
            <person name="Ettema T.J."/>
        </authorList>
    </citation>
    <scope>NUCLEOTIDE SEQUENCE</scope>
</reference>
<protein>
    <submittedName>
        <fullName evidence="1">Uncharacterized protein</fullName>
    </submittedName>
</protein>
<sequence length="153" mass="15659">LIGNMGMGAGSPTILLGTIGGGVGTPLVVQEDDVTKVSAAATMDFLSADFDVTEAPSGEANIVIAAALLRDVEHTAIGDGAPHHAKYLDVEAIAAVEDESTLDFLGDITIAVGKTLATDMINEKTPDAGVIIDGLRIKDGVPEYRAFAFFTGG</sequence>
<evidence type="ECO:0000313" key="1">
    <source>
        <dbReference type="EMBL" id="KKK48497.1"/>
    </source>
</evidence>
<feature type="non-terminal residue" evidence="1">
    <location>
        <position position="1"/>
    </location>
</feature>
<dbReference type="AlphaFoldDB" id="A0A0F8VW08"/>
<dbReference type="EMBL" id="LAZR01069033">
    <property type="protein sequence ID" value="KKK48497.1"/>
    <property type="molecule type" value="Genomic_DNA"/>
</dbReference>
<name>A0A0F8VW08_9ZZZZ</name>
<gene>
    <name evidence="1" type="ORF">LCGC14_3144540</name>
</gene>
<comment type="caution">
    <text evidence="1">The sequence shown here is derived from an EMBL/GenBank/DDBJ whole genome shotgun (WGS) entry which is preliminary data.</text>
</comment>
<organism evidence="1">
    <name type="scientific">marine sediment metagenome</name>
    <dbReference type="NCBI Taxonomy" id="412755"/>
    <lineage>
        <taxon>unclassified sequences</taxon>
        <taxon>metagenomes</taxon>
        <taxon>ecological metagenomes</taxon>
    </lineage>
</organism>
<accession>A0A0F8VW08</accession>
<proteinExistence type="predicted"/>